<evidence type="ECO:0000256" key="1">
    <source>
        <dbReference type="ARBA" id="ARBA00004442"/>
    </source>
</evidence>
<dbReference type="PANTHER" id="PTHR30026">
    <property type="entry name" value="OUTER MEMBRANE PROTEIN TOLC"/>
    <property type="match status" value="1"/>
</dbReference>
<comment type="similarity">
    <text evidence="2">Belongs to the outer membrane factor (OMF) (TC 1.B.17) family.</text>
</comment>
<dbReference type="GO" id="GO:1990281">
    <property type="term" value="C:efflux pump complex"/>
    <property type="evidence" value="ECO:0007669"/>
    <property type="project" value="TreeGrafter"/>
</dbReference>
<dbReference type="PANTHER" id="PTHR30026:SF20">
    <property type="entry name" value="OUTER MEMBRANE PROTEIN TOLC"/>
    <property type="match status" value="1"/>
</dbReference>
<sequence length="417" mass="46191">MIPILVLTLAFAVGDTLKLDIKGAVDLALQGNLDYRVQALSNTSSKLDFAGRVTSYLPEPTLRATYSEYETQYGGLIPWKGYLVDLSVTQTIFSFQKLASLWGGKMDLDRGHALLQEAKNYLSYEVENLYLNVLKESNTLEMQMSALKRAEENFRLIGVKGRLGQASKLDVLNAQVTLNQSKLALANAKKNARITERLFLNVLGIHSYPELVLEPPVEQATLSDLPPLQTLLSEAFEQRPSLMALQKRVASAGSDFLGQLFAFVPTVSYEWSWEYTGEEFPSPDKFGDKALKGSGVSAGISFNPISYPLSVQKTKTALDMARAEHEKEKLIVAKQVEEVYLTHTTARDNLELARLTLDAAKEGGELARAQYRLGLLKPLELFDAETRLLNAEADYLSAVYDVYLSRSALRFAVGGGF</sequence>
<dbReference type="InterPro" id="IPR003423">
    <property type="entry name" value="OMP_efflux"/>
</dbReference>
<dbReference type="GO" id="GO:0015288">
    <property type="term" value="F:porin activity"/>
    <property type="evidence" value="ECO:0007669"/>
    <property type="project" value="TreeGrafter"/>
</dbReference>
<dbReference type="SUPFAM" id="SSF56954">
    <property type="entry name" value="Outer membrane efflux proteins (OEP)"/>
    <property type="match status" value="1"/>
</dbReference>
<keyword evidence="4" id="KW-1134">Transmembrane beta strand</keyword>
<evidence type="ECO:0000256" key="3">
    <source>
        <dbReference type="ARBA" id="ARBA00022448"/>
    </source>
</evidence>
<evidence type="ECO:0000313" key="9">
    <source>
        <dbReference type="Proteomes" id="UP000315525"/>
    </source>
</evidence>
<dbReference type="InterPro" id="IPR051906">
    <property type="entry name" value="TolC-like"/>
</dbReference>
<evidence type="ECO:0000256" key="7">
    <source>
        <dbReference type="ARBA" id="ARBA00023237"/>
    </source>
</evidence>
<keyword evidence="3" id="KW-0813">Transport</keyword>
<dbReference type="EMBL" id="SOJN01000013">
    <property type="protein sequence ID" value="TET47601.1"/>
    <property type="molecule type" value="Genomic_DNA"/>
</dbReference>
<gene>
    <name evidence="8" type="ORF">E3J62_00935</name>
</gene>
<dbReference type="GO" id="GO:0009279">
    <property type="term" value="C:cell outer membrane"/>
    <property type="evidence" value="ECO:0007669"/>
    <property type="project" value="UniProtKB-SubCell"/>
</dbReference>
<accession>A0A523UZ31</accession>
<evidence type="ECO:0000256" key="4">
    <source>
        <dbReference type="ARBA" id="ARBA00022452"/>
    </source>
</evidence>
<evidence type="ECO:0000256" key="2">
    <source>
        <dbReference type="ARBA" id="ARBA00007613"/>
    </source>
</evidence>
<protein>
    <submittedName>
        <fullName evidence="8">TolC family protein</fullName>
    </submittedName>
</protein>
<reference evidence="8 9" key="1">
    <citation type="submission" date="2019-03" db="EMBL/GenBank/DDBJ databases">
        <title>Metabolic potential of uncultured bacteria and archaea associated with petroleum seepage in deep-sea sediments.</title>
        <authorList>
            <person name="Dong X."/>
            <person name="Hubert C."/>
        </authorList>
    </citation>
    <scope>NUCLEOTIDE SEQUENCE [LARGE SCALE GENOMIC DNA]</scope>
    <source>
        <strain evidence="8">E44_bin18</strain>
    </source>
</reference>
<proteinExistence type="inferred from homology"/>
<comment type="subcellular location">
    <subcellularLocation>
        <location evidence="1">Cell outer membrane</location>
    </subcellularLocation>
</comment>
<evidence type="ECO:0000256" key="6">
    <source>
        <dbReference type="ARBA" id="ARBA00023136"/>
    </source>
</evidence>
<evidence type="ECO:0000313" key="8">
    <source>
        <dbReference type="EMBL" id="TET47601.1"/>
    </source>
</evidence>
<dbReference type="AlphaFoldDB" id="A0A523UZ31"/>
<keyword evidence="7" id="KW-0998">Cell outer membrane</keyword>
<dbReference type="Proteomes" id="UP000315525">
    <property type="component" value="Unassembled WGS sequence"/>
</dbReference>
<dbReference type="Gene3D" id="1.20.1600.10">
    <property type="entry name" value="Outer membrane efflux proteins (OEP)"/>
    <property type="match status" value="1"/>
</dbReference>
<name>A0A523UZ31_UNCT6</name>
<organism evidence="8 9">
    <name type="scientific">candidate division TA06 bacterium</name>
    <dbReference type="NCBI Taxonomy" id="2250710"/>
    <lineage>
        <taxon>Bacteria</taxon>
        <taxon>Bacteria division TA06</taxon>
    </lineage>
</organism>
<comment type="caution">
    <text evidence="8">The sequence shown here is derived from an EMBL/GenBank/DDBJ whole genome shotgun (WGS) entry which is preliminary data.</text>
</comment>
<keyword evidence="6" id="KW-0472">Membrane</keyword>
<dbReference type="Pfam" id="PF02321">
    <property type="entry name" value="OEP"/>
    <property type="match status" value="2"/>
</dbReference>
<evidence type="ECO:0000256" key="5">
    <source>
        <dbReference type="ARBA" id="ARBA00022692"/>
    </source>
</evidence>
<dbReference type="GO" id="GO:0015562">
    <property type="term" value="F:efflux transmembrane transporter activity"/>
    <property type="evidence" value="ECO:0007669"/>
    <property type="project" value="InterPro"/>
</dbReference>
<keyword evidence="5" id="KW-0812">Transmembrane</keyword>